<keyword evidence="9" id="KW-0676">Redox-active center</keyword>
<evidence type="ECO:0000256" key="1">
    <source>
        <dbReference type="ARBA" id="ARBA00004141"/>
    </source>
</evidence>
<evidence type="ECO:0000256" key="8">
    <source>
        <dbReference type="ARBA" id="ARBA00023157"/>
    </source>
</evidence>
<dbReference type="SUPFAM" id="SSF52833">
    <property type="entry name" value="Thioredoxin-like"/>
    <property type="match status" value="1"/>
</dbReference>
<reference evidence="12 13" key="1">
    <citation type="submission" date="2020-04" db="EMBL/GenBank/DDBJ databases">
        <authorList>
            <person name="Yin C."/>
        </authorList>
    </citation>
    <scope>NUCLEOTIDE SEQUENCE [LARGE SCALE GENOMIC DNA]</scope>
    <source>
        <strain evidence="12 13">Ak56</strain>
    </source>
</reference>
<dbReference type="RefSeq" id="WP_168742349.1">
    <property type="nucleotide sequence ID" value="NZ_JABAHZ010000009.1"/>
</dbReference>
<evidence type="ECO:0000313" key="13">
    <source>
        <dbReference type="Proteomes" id="UP000552864"/>
    </source>
</evidence>
<dbReference type="GO" id="GO:0016020">
    <property type="term" value="C:membrane"/>
    <property type="evidence" value="ECO:0007669"/>
    <property type="project" value="UniProtKB-SubCell"/>
</dbReference>
<dbReference type="InterPro" id="IPR012932">
    <property type="entry name" value="VKOR"/>
</dbReference>
<feature type="domain" description="Vitamin K epoxide reductase" evidence="11">
    <location>
        <begin position="160"/>
        <end position="287"/>
    </location>
</feature>
<dbReference type="CDD" id="cd12921">
    <property type="entry name" value="VKOR_4"/>
    <property type="match status" value="1"/>
</dbReference>
<evidence type="ECO:0000256" key="9">
    <source>
        <dbReference type="ARBA" id="ARBA00023284"/>
    </source>
</evidence>
<evidence type="ECO:0000256" key="5">
    <source>
        <dbReference type="ARBA" id="ARBA00022989"/>
    </source>
</evidence>
<feature type="transmembrane region" description="Helical" evidence="10">
    <location>
        <begin position="275"/>
        <end position="295"/>
    </location>
</feature>
<dbReference type="AlphaFoldDB" id="A0A847SPY3"/>
<dbReference type="InterPro" id="IPR038354">
    <property type="entry name" value="VKOR_sf"/>
</dbReference>
<dbReference type="EMBL" id="JABAHZ010000009">
    <property type="protein sequence ID" value="NLR82354.1"/>
    <property type="molecule type" value="Genomic_DNA"/>
</dbReference>
<gene>
    <name evidence="12" type="ORF">HGH91_27305</name>
</gene>
<organism evidence="12 13">
    <name type="scientific">Chitinophaga eiseniae</name>
    <dbReference type="NCBI Taxonomy" id="634771"/>
    <lineage>
        <taxon>Bacteria</taxon>
        <taxon>Pseudomonadati</taxon>
        <taxon>Bacteroidota</taxon>
        <taxon>Chitinophagia</taxon>
        <taxon>Chitinophagales</taxon>
        <taxon>Chitinophagaceae</taxon>
        <taxon>Chitinophaga</taxon>
    </lineage>
</organism>
<accession>A0A847SPY3</accession>
<keyword evidence="6" id="KW-0560">Oxidoreductase</keyword>
<evidence type="ECO:0000259" key="11">
    <source>
        <dbReference type="Pfam" id="PF07884"/>
    </source>
</evidence>
<keyword evidence="3 10" id="KW-0812">Transmembrane</keyword>
<dbReference type="GO" id="GO:0048038">
    <property type="term" value="F:quinone binding"/>
    <property type="evidence" value="ECO:0007669"/>
    <property type="project" value="UniProtKB-KW"/>
</dbReference>
<comment type="similarity">
    <text evidence="2">Belongs to the VKOR family.</text>
</comment>
<evidence type="ECO:0000256" key="2">
    <source>
        <dbReference type="ARBA" id="ARBA00006214"/>
    </source>
</evidence>
<evidence type="ECO:0000256" key="7">
    <source>
        <dbReference type="ARBA" id="ARBA00023136"/>
    </source>
</evidence>
<dbReference type="Gene3D" id="1.20.1440.130">
    <property type="entry name" value="VKOR domain"/>
    <property type="match status" value="1"/>
</dbReference>
<sequence>MKNTYLSVADELLLLLRTVKISVPAKFIRHKILSHPQAGSALSITDTLDEMGIANAVLEVDKQFITDLPLPFLAYIHSEKDGGMFRMVKDIPQTLRKTPAFLQEWTGQAVLVEENAVVPPAMLEGFHRPAGPRYALWLGIIALLALLSKLVYEQHYFWLTLLLLSFSGLAIGITIIAEKMGLSFPIAKGLCDASNNEGCDHNLRSDVSQLTSWLSIPDVVLIYFATWCVILTAGSVMSAFTGLLPALLLIAAVAIPVTIATVAYQGFFTKQWCRLCLIVTAILWMQLGVLVYGSTASHQPWLSFSTGMASLGFLFTFLAVAAAWLVIKPVLEARHEYESDYLKLLRFRKDPATFLALLTASAKREITPMPYELQLGNADAPIQLMMICAPFCAPCARAHHILHALLENNDAYGLTIRFTYNSHAADEKANQAIEYLLQQAAYLRQSAGSKEAASAGLRQLLHEWYNHMDADKFKQAYPPVALQNTEALLGAHESWWKRYSIRYTPTIHINGWELPDKFNIADLPYYLRNSDIIEKIAIDPHRHTSLFANKQV</sequence>
<feature type="transmembrane region" description="Helical" evidence="10">
    <location>
        <begin position="220"/>
        <end position="240"/>
    </location>
</feature>
<evidence type="ECO:0000256" key="6">
    <source>
        <dbReference type="ARBA" id="ARBA00023002"/>
    </source>
</evidence>
<keyword evidence="7 10" id="KW-0472">Membrane</keyword>
<comment type="caution">
    <text evidence="12">The sequence shown here is derived from an EMBL/GenBank/DDBJ whole genome shotgun (WGS) entry which is preliminary data.</text>
</comment>
<dbReference type="GO" id="GO:0016491">
    <property type="term" value="F:oxidoreductase activity"/>
    <property type="evidence" value="ECO:0007669"/>
    <property type="project" value="UniProtKB-KW"/>
</dbReference>
<keyword evidence="13" id="KW-1185">Reference proteome</keyword>
<keyword evidence="4" id="KW-0874">Quinone</keyword>
<feature type="transmembrane region" description="Helical" evidence="10">
    <location>
        <begin position="158"/>
        <end position="177"/>
    </location>
</feature>
<evidence type="ECO:0000313" key="12">
    <source>
        <dbReference type="EMBL" id="NLR82354.1"/>
    </source>
</evidence>
<dbReference type="Pfam" id="PF07884">
    <property type="entry name" value="VKOR"/>
    <property type="match status" value="1"/>
</dbReference>
<dbReference type="Gene3D" id="3.40.30.10">
    <property type="entry name" value="Glutaredoxin"/>
    <property type="match status" value="1"/>
</dbReference>
<name>A0A847SPY3_9BACT</name>
<feature type="transmembrane region" description="Helical" evidence="10">
    <location>
        <begin position="246"/>
        <end position="268"/>
    </location>
</feature>
<keyword evidence="5 10" id="KW-1133">Transmembrane helix</keyword>
<evidence type="ECO:0000256" key="3">
    <source>
        <dbReference type="ARBA" id="ARBA00022692"/>
    </source>
</evidence>
<dbReference type="InterPro" id="IPR036249">
    <property type="entry name" value="Thioredoxin-like_sf"/>
</dbReference>
<feature type="transmembrane region" description="Helical" evidence="10">
    <location>
        <begin position="134"/>
        <end position="152"/>
    </location>
</feature>
<feature type="transmembrane region" description="Helical" evidence="10">
    <location>
        <begin position="301"/>
        <end position="327"/>
    </location>
</feature>
<proteinExistence type="inferred from homology"/>
<comment type="subcellular location">
    <subcellularLocation>
        <location evidence="1">Membrane</location>
        <topology evidence="1">Multi-pass membrane protein</topology>
    </subcellularLocation>
</comment>
<keyword evidence="8" id="KW-1015">Disulfide bond</keyword>
<evidence type="ECO:0000256" key="4">
    <source>
        <dbReference type="ARBA" id="ARBA00022719"/>
    </source>
</evidence>
<evidence type="ECO:0000256" key="10">
    <source>
        <dbReference type="SAM" id="Phobius"/>
    </source>
</evidence>
<dbReference type="Proteomes" id="UP000552864">
    <property type="component" value="Unassembled WGS sequence"/>
</dbReference>
<protein>
    <submittedName>
        <fullName evidence="12">Thioredoxin domain-containing protein</fullName>
    </submittedName>
</protein>